<evidence type="ECO:0000256" key="1">
    <source>
        <dbReference type="SAM" id="MobiDB-lite"/>
    </source>
</evidence>
<protein>
    <submittedName>
        <fullName evidence="2">Uncharacterized protein</fullName>
    </submittedName>
</protein>
<evidence type="ECO:0000313" key="2">
    <source>
        <dbReference type="EMBL" id="JAE10706.1"/>
    </source>
</evidence>
<sequence>MVGTDPDGSSGAPDIYELFCDHLGACAVSWDKDPLPDRHKKGCSGSYHRVQVSSPESLGLKRSNAEAGLDEGKVDEPVCKSWHPTHTSNKSRKDNKNEREDASAEFLHLTDNTIGCSGLNSSSRDRPRKKIKLSNDVSFDLQIAENVQEAPKRPRTAVLQNQECSRRKKRKLSKWDGSYSVIIEWLNYYCVSESDEDEVPLINKRTERRRQQKLLEMSLARESSNVVKCASSMSHTLNGTEDGCVGSCSTYRPEERLWPNHAMDSHGVAGHQACCESVSSRMDSPDEIVDISDG</sequence>
<name>A0A0A9FKR2_ARUDO</name>
<accession>A0A0A9FKR2</accession>
<reference evidence="2" key="1">
    <citation type="submission" date="2014-09" db="EMBL/GenBank/DDBJ databases">
        <authorList>
            <person name="Magalhaes I.L.F."/>
            <person name="Oliveira U."/>
            <person name="Santos F.R."/>
            <person name="Vidigal T.H.D.A."/>
            <person name="Brescovit A.D."/>
            <person name="Santos A.J."/>
        </authorList>
    </citation>
    <scope>NUCLEOTIDE SEQUENCE</scope>
    <source>
        <tissue evidence="2">Shoot tissue taken approximately 20 cm above the soil surface</tissue>
    </source>
</reference>
<proteinExistence type="predicted"/>
<dbReference type="EMBL" id="GBRH01187190">
    <property type="protein sequence ID" value="JAE10706.1"/>
    <property type="molecule type" value="Transcribed_RNA"/>
</dbReference>
<dbReference type="AlphaFoldDB" id="A0A0A9FKR2"/>
<feature type="region of interest" description="Disordered" evidence="1">
    <location>
        <begin position="54"/>
        <end position="101"/>
    </location>
</feature>
<organism evidence="2">
    <name type="scientific">Arundo donax</name>
    <name type="common">Giant reed</name>
    <name type="synonym">Donax arundinaceus</name>
    <dbReference type="NCBI Taxonomy" id="35708"/>
    <lineage>
        <taxon>Eukaryota</taxon>
        <taxon>Viridiplantae</taxon>
        <taxon>Streptophyta</taxon>
        <taxon>Embryophyta</taxon>
        <taxon>Tracheophyta</taxon>
        <taxon>Spermatophyta</taxon>
        <taxon>Magnoliopsida</taxon>
        <taxon>Liliopsida</taxon>
        <taxon>Poales</taxon>
        <taxon>Poaceae</taxon>
        <taxon>PACMAD clade</taxon>
        <taxon>Arundinoideae</taxon>
        <taxon>Arundineae</taxon>
        <taxon>Arundo</taxon>
    </lineage>
</organism>
<feature type="compositionally biased region" description="Basic and acidic residues" evidence="1">
    <location>
        <begin position="91"/>
        <end position="101"/>
    </location>
</feature>
<reference evidence="2" key="2">
    <citation type="journal article" date="2015" name="Data Brief">
        <title>Shoot transcriptome of the giant reed, Arundo donax.</title>
        <authorList>
            <person name="Barrero R.A."/>
            <person name="Guerrero F.D."/>
            <person name="Moolhuijzen P."/>
            <person name="Goolsby J.A."/>
            <person name="Tidwell J."/>
            <person name="Bellgard S.E."/>
            <person name="Bellgard M.I."/>
        </authorList>
    </citation>
    <scope>NUCLEOTIDE SEQUENCE</scope>
    <source>
        <tissue evidence="2">Shoot tissue taken approximately 20 cm above the soil surface</tissue>
    </source>
</reference>